<dbReference type="InterPro" id="IPR037175">
    <property type="entry name" value="KFase_sf"/>
</dbReference>
<reference evidence="1" key="2">
    <citation type="submission" date="2020-09" db="EMBL/GenBank/DDBJ databases">
        <authorList>
            <person name="Sun Q."/>
            <person name="Ohkuma M."/>
        </authorList>
    </citation>
    <scope>NUCLEOTIDE SEQUENCE</scope>
    <source>
        <strain evidence="1">JCM 31311</strain>
    </source>
</reference>
<gene>
    <name evidence="1" type="ORF">GCM10008957_38030</name>
</gene>
<dbReference type="RefSeq" id="WP_189092089.1">
    <property type="nucleotide sequence ID" value="NZ_BMQL01000028.1"/>
</dbReference>
<dbReference type="AlphaFoldDB" id="A0A918CGA0"/>
<protein>
    <submittedName>
        <fullName evidence="1">Cyclase</fullName>
    </submittedName>
</protein>
<dbReference type="SUPFAM" id="SSF102198">
    <property type="entry name" value="Putative cyclase"/>
    <property type="match status" value="1"/>
</dbReference>
<proteinExistence type="predicted"/>
<dbReference type="InterPro" id="IPR007325">
    <property type="entry name" value="KFase/CYL"/>
</dbReference>
<dbReference type="Pfam" id="PF04199">
    <property type="entry name" value="Cyclase"/>
    <property type="match status" value="1"/>
</dbReference>
<evidence type="ECO:0000313" key="2">
    <source>
        <dbReference type="Proteomes" id="UP000603865"/>
    </source>
</evidence>
<dbReference type="GO" id="GO:0019441">
    <property type="term" value="P:L-tryptophan catabolic process to kynurenine"/>
    <property type="evidence" value="ECO:0007669"/>
    <property type="project" value="InterPro"/>
</dbReference>
<dbReference type="Proteomes" id="UP000603865">
    <property type="component" value="Unassembled WGS sequence"/>
</dbReference>
<name>A0A918CGA0_9DEIO</name>
<dbReference type="PANTHER" id="PTHR31118:SF12">
    <property type="entry name" value="CYCLASE-LIKE PROTEIN 2"/>
    <property type="match status" value="1"/>
</dbReference>
<reference evidence="1" key="1">
    <citation type="journal article" date="2014" name="Int. J. Syst. Evol. Microbiol.">
        <title>Complete genome sequence of Corynebacterium casei LMG S-19264T (=DSM 44701T), isolated from a smear-ripened cheese.</title>
        <authorList>
            <consortium name="US DOE Joint Genome Institute (JGI-PGF)"/>
            <person name="Walter F."/>
            <person name="Albersmeier A."/>
            <person name="Kalinowski J."/>
            <person name="Ruckert C."/>
        </authorList>
    </citation>
    <scope>NUCLEOTIDE SEQUENCE</scope>
    <source>
        <strain evidence="1">JCM 31311</strain>
    </source>
</reference>
<dbReference type="Gene3D" id="3.50.30.50">
    <property type="entry name" value="Putative cyclase"/>
    <property type="match status" value="1"/>
</dbReference>
<keyword evidence="2" id="KW-1185">Reference proteome</keyword>
<organism evidence="1 2">
    <name type="scientific">Deinococcus ruber</name>
    <dbReference type="NCBI Taxonomy" id="1848197"/>
    <lineage>
        <taxon>Bacteria</taxon>
        <taxon>Thermotogati</taxon>
        <taxon>Deinococcota</taxon>
        <taxon>Deinococci</taxon>
        <taxon>Deinococcales</taxon>
        <taxon>Deinococcaceae</taxon>
        <taxon>Deinococcus</taxon>
    </lineage>
</organism>
<dbReference type="EMBL" id="BMQL01000028">
    <property type="protein sequence ID" value="GGR22349.1"/>
    <property type="molecule type" value="Genomic_DNA"/>
</dbReference>
<evidence type="ECO:0000313" key="1">
    <source>
        <dbReference type="EMBL" id="GGR22349.1"/>
    </source>
</evidence>
<dbReference type="PANTHER" id="PTHR31118">
    <property type="entry name" value="CYCLASE-LIKE PROTEIN 2"/>
    <property type="match status" value="1"/>
</dbReference>
<sequence>MTTLQDVVADLSSGRLQIIDLSAPLSEQTPVLQLPAPFANTATFQMQTISAFDAAGPAWAWSNITLGEHTGTHLDAPIHWITGREGKAVHQIEPARLIGPAVVIDLSAEAAANPDVLLEPAHLEAWEAEHGPLPQNCWVLLRTGWSERNTDSQRFLNADENGPHTPGPSVACAQWLAEHPAVCGFGVETVGIDAGAAGGFEPSFPAHHYLLGNDRYGLTSLINLDRLPASGAVLVVAPLPIVGGTGSPARVYALVEALVEGA</sequence>
<dbReference type="GO" id="GO:0004061">
    <property type="term" value="F:arylformamidase activity"/>
    <property type="evidence" value="ECO:0007669"/>
    <property type="project" value="InterPro"/>
</dbReference>
<comment type="caution">
    <text evidence="1">The sequence shown here is derived from an EMBL/GenBank/DDBJ whole genome shotgun (WGS) entry which is preliminary data.</text>
</comment>
<accession>A0A918CGA0</accession>